<feature type="compositionally biased region" description="Polar residues" evidence="1">
    <location>
        <begin position="83"/>
        <end position="96"/>
    </location>
</feature>
<evidence type="ECO:0000256" key="1">
    <source>
        <dbReference type="SAM" id="MobiDB-lite"/>
    </source>
</evidence>
<dbReference type="EMBL" id="JANQDX010000020">
    <property type="protein sequence ID" value="KAL0903222.1"/>
    <property type="molecule type" value="Genomic_DNA"/>
</dbReference>
<sequence>MNQCLVSVMKESLKLRLLRRCWIGSHDESLLAAKTTACKYEIHLLELNTFEPFLNLFNLQNWRHLWNGQGRREIESQRKTSYTDKSGNNDKSSSTV</sequence>
<name>A0ABD0TU79_DENTH</name>
<organism evidence="2 3">
    <name type="scientific">Dendrobium thyrsiflorum</name>
    <name type="common">Pinecone-like raceme dendrobium</name>
    <name type="synonym">Orchid</name>
    <dbReference type="NCBI Taxonomy" id="117978"/>
    <lineage>
        <taxon>Eukaryota</taxon>
        <taxon>Viridiplantae</taxon>
        <taxon>Streptophyta</taxon>
        <taxon>Embryophyta</taxon>
        <taxon>Tracheophyta</taxon>
        <taxon>Spermatophyta</taxon>
        <taxon>Magnoliopsida</taxon>
        <taxon>Liliopsida</taxon>
        <taxon>Asparagales</taxon>
        <taxon>Orchidaceae</taxon>
        <taxon>Epidendroideae</taxon>
        <taxon>Malaxideae</taxon>
        <taxon>Dendrobiinae</taxon>
        <taxon>Dendrobium</taxon>
    </lineage>
</organism>
<evidence type="ECO:0000313" key="3">
    <source>
        <dbReference type="Proteomes" id="UP001552299"/>
    </source>
</evidence>
<dbReference type="Proteomes" id="UP001552299">
    <property type="component" value="Unassembled WGS sequence"/>
</dbReference>
<evidence type="ECO:0000313" key="2">
    <source>
        <dbReference type="EMBL" id="KAL0903222.1"/>
    </source>
</evidence>
<gene>
    <name evidence="2" type="ORF">M5K25_027582</name>
</gene>
<reference evidence="2 3" key="1">
    <citation type="journal article" date="2024" name="Plant Biotechnol. J.">
        <title>Dendrobium thyrsiflorum genome and its molecular insights into genes involved in important horticultural traits.</title>
        <authorList>
            <person name="Chen B."/>
            <person name="Wang J.Y."/>
            <person name="Zheng P.J."/>
            <person name="Li K.L."/>
            <person name="Liang Y.M."/>
            <person name="Chen X.F."/>
            <person name="Zhang C."/>
            <person name="Zhao X."/>
            <person name="He X."/>
            <person name="Zhang G.Q."/>
            <person name="Liu Z.J."/>
            <person name="Xu Q."/>
        </authorList>
    </citation>
    <scope>NUCLEOTIDE SEQUENCE [LARGE SCALE GENOMIC DNA]</scope>
    <source>
        <strain evidence="2">GZMU011</strain>
    </source>
</reference>
<protein>
    <submittedName>
        <fullName evidence="2">Uncharacterized protein</fullName>
    </submittedName>
</protein>
<proteinExistence type="predicted"/>
<keyword evidence="3" id="KW-1185">Reference proteome</keyword>
<accession>A0ABD0TU79</accession>
<dbReference type="AlphaFoldDB" id="A0ABD0TU79"/>
<feature type="region of interest" description="Disordered" evidence="1">
    <location>
        <begin position="73"/>
        <end position="96"/>
    </location>
</feature>
<feature type="compositionally biased region" description="Basic and acidic residues" evidence="1">
    <location>
        <begin position="73"/>
        <end position="82"/>
    </location>
</feature>
<comment type="caution">
    <text evidence="2">The sequence shown here is derived from an EMBL/GenBank/DDBJ whole genome shotgun (WGS) entry which is preliminary data.</text>
</comment>